<dbReference type="GO" id="GO:0005975">
    <property type="term" value="P:carbohydrate metabolic process"/>
    <property type="evidence" value="ECO:0007669"/>
    <property type="project" value="InterPro"/>
</dbReference>
<evidence type="ECO:0000313" key="2">
    <source>
        <dbReference type="Proteomes" id="UP000037749"/>
    </source>
</evidence>
<protein>
    <recommendedName>
        <fullName evidence="3">Aldose 1-epimerase</fullName>
    </recommendedName>
</protein>
<dbReference type="InterPro" id="IPR008183">
    <property type="entry name" value="Aldose_1/G6P_1-epimerase"/>
</dbReference>
<dbReference type="Proteomes" id="UP000037749">
    <property type="component" value="Unassembled WGS sequence"/>
</dbReference>
<organism evidence="1 2">
    <name type="scientific">Apilactobacillus kunkeei</name>
    <dbReference type="NCBI Taxonomy" id="148814"/>
    <lineage>
        <taxon>Bacteria</taxon>
        <taxon>Bacillati</taxon>
        <taxon>Bacillota</taxon>
        <taxon>Bacilli</taxon>
        <taxon>Lactobacillales</taxon>
        <taxon>Lactobacillaceae</taxon>
        <taxon>Apilactobacillus</taxon>
    </lineage>
</organism>
<reference evidence="1 2" key="1">
    <citation type="journal article" date="2015" name="Genome Biol. Evol.">
        <title>Functionally Structured Genomes in Lactobacillus kunkeei Colonizing the Honey Crop and Food Products of Honeybees and Stingless Bees.</title>
        <authorList>
            <person name="Tamarit D."/>
            <person name="Ellegaard K.M."/>
            <person name="Wikander J."/>
            <person name="Olofsson T."/>
            <person name="Vasquez A."/>
            <person name="Andersson S.G."/>
        </authorList>
    </citation>
    <scope>NUCLEOTIDE SEQUENCE [LARGE SCALE GENOMIC DNA]</scope>
    <source>
        <strain evidence="1 2">LAla</strain>
    </source>
</reference>
<evidence type="ECO:0000313" key="1">
    <source>
        <dbReference type="EMBL" id="KOY79075.1"/>
    </source>
</evidence>
<dbReference type="GO" id="GO:0016853">
    <property type="term" value="F:isomerase activity"/>
    <property type="evidence" value="ECO:0007669"/>
    <property type="project" value="InterPro"/>
</dbReference>
<name>A0A0N0CTL2_9LACO</name>
<dbReference type="RefSeq" id="WP_053796616.1">
    <property type="nucleotide sequence ID" value="NZ_JXCZ01000019.1"/>
</dbReference>
<dbReference type="EMBL" id="JXCZ01000019">
    <property type="protein sequence ID" value="KOY79075.1"/>
    <property type="molecule type" value="Genomic_DNA"/>
</dbReference>
<dbReference type="PATRIC" id="fig|148814.9.peg.751"/>
<sequence>MIKAISNEYLKVKINTHGAEISSVKSTTHGLEYIWSGDKKYWARHAPILFPIVGRLKDNQYTYDGKTYEMGQHGFARDMEFDVLDQGSDWIDLQLVSNEETKKLYPFAFKLVIHYELDDHKLSTNINVFNTDTKEMYFSVGAHPAFNVPLVKDGSEQYDDYSVKFANKGTYDQIQFDVPYANLEKVEKIELDQPIKLSHELFYDDAKVVEIKNKEFTTILSNNVSDHGVSMTAYDIEYGGLWSAKNAPFVCLEPWWGIADDVHTDGKIEHKVGINKISPDKKFTAKYDLLFF</sequence>
<dbReference type="PANTHER" id="PTHR11122:SF13">
    <property type="entry name" value="GLUCOSE-6-PHOSPHATE 1-EPIMERASE"/>
    <property type="match status" value="1"/>
</dbReference>
<dbReference type="SUPFAM" id="SSF74650">
    <property type="entry name" value="Galactose mutarotase-like"/>
    <property type="match status" value="1"/>
</dbReference>
<dbReference type="GO" id="GO:0030246">
    <property type="term" value="F:carbohydrate binding"/>
    <property type="evidence" value="ECO:0007669"/>
    <property type="project" value="InterPro"/>
</dbReference>
<dbReference type="AlphaFoldDB" id="A0A0N0CTL2"/>
<dbReference type="Pfam" id="PF01263">
    <property type="entry name" value="Aldose_epim"/>
    <property type="match status" value="1"/>
</dbReference>
<gene>
    <name evidence="1" type="ORF">RZ72_12320</name>
</gene>
<comment type="caution">
    <text evidence="1">The sequence shown here is derived from an EMBL/GenBank/DDBJ whole genome shotgun (WGS) entry which is preliminary data.</text>
</comment>
<dbReference type="InterPro" id="IPR014718">
    <property type="entry name" value="GH-type_carb-bd"/>
</dbReference>
<dbReference type="PANTHER" id="PTHR11122">
    <property type="entry name" value="APOSPORY-ASSOCIATED PROTEIN C-RELATED"/>
    <property type="match status" value="1"/>
</dbReference>
<evidence type="ECO:0008006" key="3">
    <source>
        <dbReference type="Google" id="ProtNLM"/>
    </source>
</evidence>
<accession>A0A0N0CTL2</accession>
<proteinExistence type="predicted"/>
<dbReference type="InterPro" id="IPR037481">
    <property type="entry name" value="LacX"/>
</dbReference>
<dbReference type="Gene3D" id="2.70.98.10">
    <property type="match status" value="1"/>
</dbReference>
<dbReference type="InterPro" id="IPR011013">
    <property type="entry name" value="Gal_mutarotase_sf_dom"/>
</dbReference>
<dbReference type="CDD" id="cd09024">
    <property type="entry name" value="Aldose_epim_lacX"/>
    <property type="match status" value="1"/>
</dbReference>